<dbReference type="Proteomes" id="UP000499080">
    <property type="component" value="Unassembled WGS sequence"/>
</dbReference>
<evidence type="ECO:0000313" key="2">
    <source>
        <dbReference type="Proteomes" id="UP000499080"/>
    </source>
</evidence>
<name>A0A4Y2H865_ARAVE</name>
<proteinExistence type="predicted"/>
<protein>
    <submittedName>
        <fullName evidence="1">Uncharacterized protein</fullName>
    </submittedName>
</protein>
<keyword evidence="2" id="KW-1185">Reference proteome</keyword>
<dbReference type="AlphaFoldDB" id="A0A4Y2H865"/>
<gene>
    <name evidence="1" type="ORF">AVEN_26745_1</name>
</gene>
<reference evidence="1 2" key="1">
    <citation type="journal article" date="2019" name="Sci. Rep.">
        <title>Orb-weaving spider Araneus ventricosus genome elucidates the spidroin gene catalogue.</title>
        <authorList>
            <person name="Kono N."/>
            <person name="Nakamura H."/>
            <person name="Ohtoshi R."/>
            <person name="Moran D.A.P."/>
            <person name="Shinohara A."/>
            <person name="Yoshida Y."/>
            <person name="Fujiwara M."/>
            <person name="Mori M."/>
            <person name="Tomita M."/>
            <person name="Arakawa K."/>
        </authorList>
    </citation>
    <scope>NUCLEOTIDE SEQUENCE [LARGE SCALE GENOMIC DNA]</scope>
</reference>
<evidence type="ECO:0000313" key="1">
    <source>
        <dbReference type="EMBL" id="GBM61145.1"/>
    </source>
</evidence>
<comment type="caution">
    <text evidence="1">The sequence shown here is derived from an EMBL/GenBank/DDBJ whole genome shotgun (WGS) entry which is preliminary data.</text>
</comment>
<dbReference type="EMBL" id="BGPR01001754">
    <property type="protein sequence ID" value="GBM61145.1"/>
    <property type="molecule type" value="Genomic_DNA"/>
</dbReference>
<organism evidence="1 2">
    <name type="scientific">Araneus ventricosus</name>
    <name type="common">Orbweaver spider</name>
    <name type="synonym">Epeira ventricosa</name>
    <dbReference type="NCBI Taxonomy" id="182803"/>
    <lineage>
        <taxon>Eukaryota</taxon>
        <taxon>Metazoa</taxon>
        <taxon>Ecdysozoa</taxon>
        <taxon>Arthropoda</taxon>
        <taxon>Chelicerata</taxon>
        <taxon>Arachnida</taxon>
        <taxon>Araneae</taxon>
        <taxon>Araneomorphae</taxon>
        <taxon>Entelegynae</taxon>
        <taxon>Araneoidea</taxon>
        <taxon>Araneidae</taxon>
        <taxon>Araneus</taxon>
    </lineage>
</organism>
<accession>A0A4Y2H865</accession>
<sequence>MIELVSLLFINPKIVFRNVGVCLGRREYCVQDSICASREGGHIERGTQRITKIHRQEKEYVDKMNGNSNNFIPTTSVKHGLQHKKQYTAGKSQSHRQPQAFKWGRDYEMRTILQNLSFFYPLNKDY</sequence>